<dbReference type="PANTHER" id="PTHR23324:SF83">
    <property type="entry name" value="SEC14-LIKE PROTEIN 2"/>
    <property type="match status" value="1"/>
</dbReference>
<protein>
    <recommendedName>
        <fullName evidence="5">SEC14-like protein 2</fullName>
    </recommendedName>
</protein>
<dbReference type="InterPro" id="IPR036273">
    <property type="entry name" value="CRAL/TRIO_N_dom_sf"/>
</dbReference>
<dbReference type="SMART" id="SM00516">
    <property type="entry name" value="SEC14"/>
    <property type="match status" value="1"/>
</dbReference>
<feature type="domain" description="CRAL-TRIO" evidence="1">
    <location>
        <begin position="75"/>
        <end position="246"/>
    </location>
</feature>
<dbReference type="InterPro" id="IPR036865">
    <property type="entry name" value="CRAL-TRIO_dom_sf"/>
</dbReference>
<dbReference type="Gene3D" id="2.60.120.680">
    <property type="entry name" value="GOLD domain"/>
    <property type="match status" value="1"/>
</dbReference>
<evidence type="ECO:0000313" key="4">
    <source>
        <dbReference type="Proteomes" id="UP001652700"/>
    </source>
</evidence>
<dbReference type="SUPFAM" id="SSF52087">
    <property type="entry name" value="CRAL/TRIO domain"/>
    <property type="match status" value="1"/>
</dbReference>
<proteinExistence type="predicted"/>
<dbReference type="SUPFAM" id="SSF101576">
    <property type="entry name" value="Supernatant protein factor (SPF), C-terminal domain"/>
    <property type="match status" value="1"/>
</dbReference>
<dbReference type="RefSeq" id="XP_050504966.1">
    <property type="nucleotide sequence ID" value="XM_050649009.1"/>
</dbReference>
<dbReference type="InterPro" id="IPR001251">
    <property type="entry name" value="CRAL-TRIO_dom"/>
</dbReference>
<dbReference type="SMART" id="SM01100">
    <property type="entry name" value="CRAL_TRIO_N"/>
    <property type="match status" value="1"/>
</dbReference>
<accession>A0ABM5K454</accession>
<dbReference type="PANTHER" id="PTHR23324">
    <property type="entry name" value="SEC14 RELATED PROTEIN"/>
    <property type="match status" value="1"/>
</dbReference>
<dbReference type="PROSITE" id="PS50191">
    <property type="entry name" value="CRAL_TRIO"/>
    <property type="match status" value="1"/>
</dbReference>
<dbReference type="Pfam" id="PF00650">
    <property type="entry name" value="CRAL_TRIO"/>
    <property type="match status" value="1"/>
</dbReference>
<dbReference type="InterPro" id="IPR009038">
    <property type="entry name" value="GOLD_dom"/>
</dbReference>
<dbReference type="SUPFAM" id="SSF46938">
    <property type="entry name" value="CRAL/TRIO N-terminal domain"/>
    <property type="match status" value="1"/>
</dbReference>
<evidence type="ECO:0000259" key="1">
    <source>
        <dbReference type="PROSITE" id="PS50191"/>
    </source>
</evidence>
<dbReference type="PROSITE" id="PS50866">
    <property type="entry name" value="GOLD"/>
    <property type="match status" value="1"/>
</dbReference>
<evidence type="ECO:0000259" key="2">
    <source>
        <dbReference type="PROSITE" id="PS50866"/>
    </source>
</evidence>
<evidence type="ECO:0000313" key="3">
    <source>
        <dbReference type="EnsemblMetazoa" id="XP_050504966.1"/>
    </source>
</evidence>
<dbReference type="CDD" id="cd00170">
    <property type="entry name" value="SEC14"/>
    <property type="match status" value="1"/>
</dbReference>
<reference evidence="3" key="1">
    <citation type="submission" date="2025-05" db="UniProtKB">
        <authorList>
            <consortium name="EnsemblMetazoa"/>
        </authorList>
    </citation>
    <scope>IDENTIFICATION</scope>
</reference>
<dbReference type="InterPro" id="IPR011074">
    <property type="entry name" value="CRAL/TRIO_N_dom"/>
</dbReference>
<dbReference type="Gene3D" id="3.40.525.10">
    <property type="entry name" value="CRAL-TRIO lipid binding domain"/>
    <property type="match status" value="1"/>
</dbReference>
<evidence type="ECO:0008006" key="5">
    <source>
        <dbReference type="Google" id="ProtNLM"/>
    </source>
</evidence>
<organism evidence="3 4">
    <name type="scientific">Diabrotica virgifera virgifera</name>
    <name type="common">western corn rootworm</name>
    <dbReference type="NCBI Taxonomy" id="50390"/>
    <lineage>
        <taxon>Eukaryota</taxon>
        <taxon>Metazoa</taxon>
        <taxon>Ecdysozoa</taxon>
        <taxon>Arthropoda</taxon>
        <taxon>Hexapoda</taxon>
        <taxon>Insecta</taxon>
        <taxon>Pterygota</taxon>
        <taxon>Neoptera</taxon>
        <taxon>Endopterygota</taxon>
        <taxon>Coleoptera</taxon>
        <taxon>Polyphaga</taxon>
        <taxon>Cucujiformia</taxon>
        <taxon>Chrysomeloidea</taxon>
        <taxon>Chrysomelidae</taxon>
        <taxon>Galerucinae</taxon>
        <taxon>Diabroticina</taxon>
        <taxon>Diabroticites</taxon>
        <taxon>Diabrotica</taxon>
    </lineage>
</organism>
<dbReference type="InterPro" id="IPR036598">
    <property type="entry name" value="GOLD_dom_sf"/>
</dbReference>
<sequence>MPRAKIELDDDKKFALMKFRRSLHDILQPQHDDHYLLRWLRARNWNPAAAEKMFRESVMFKKQWEMDSNLIAWDPPEPIKLFHPSGTCGLDKDGAPVIIVPFKGFDPIGMLSSVSKLELIKNEAKILETNLKMAAETGEHQLVVIFDMEDFDIKQYASRPAAELAISLIQLYEANYPEILKQCYIINAPRVFSVAFNVVKRFMNGYTLSKIKIFKNDPRKWQPVLLEAIDPDNLPAHFGGNLKDPDGNPRYTTVIKQGGKVPQSYYKKNIEVKNYEQEFTKAVIKKGHKCILDFIVVEEGCHLKWDFKTDEHDIKFGITLKDENGVESPVVRHRRVASHQIDESGVIACQAPATYIVTFDNKYSMFRSKTIYYRIYVTPPLEKLNIVPHDNDLNILQLNLDENLESPKKEQLNNNAVVEPTTA</sequence>
<feature type="domain" description="GOLD" evidence="2">
    <location>
        <begin position="276"/>
        <end position="377"/>
    </location>
</feature>
<dbReference type="InterPro" id="IPR051064">
    <property type="entry name" value="SEC14/CRAL-TRIO_domain"/>
</dbReference>
<dbReference type="Proteomes" id="UP001652700">
    <property type="component" value="Unplaced"/>
</dbReference>
<dbReference type="GeneID" id="114324385"/>
<name>A0ABM5K454_DIAVI</name>
<dbReference type="EnsemblMetazoa" id="XM_050649009.1">
    <property type="protein sequence ID" value="XP_050504966.1"/>
    <property type="gene ID" value="LOC114324385"/>
</dbReference>
<dbReference type="Pfam" id="PF03765">
    <property type="entry name" value="CRAL_TRIO_N"/>
    <property type="match status" value="1"/>
</dbReference>
<keyword evidence="4" id="KW-1185">Reference proteome</keyword>